<feature type="transmembrane region" description="Helical" evidence="7">
    <location>
        <begin position="320"/>
        <end position="340"/>
    </location>
</feature>
<evidence type="ECO:0000256" key="7">
    <source>
        <dbReference type="SAM" id="Phobius"/>
    </source>
</evidence>
<feature type="domain" description="Major facilitator superfamily (MFS) profile" evidence="8">
    <location>
        <begin position="9"/>
        <end position="397"/>
    </location>
</feature>
<evidence type="ECO:0000256" key="4">
    <source>
        <dbReference type="ARBA" id="ARBA00022692"/>
    </source>
</evidence>
<name>A0ABY2WJ61_9FLAO</name>
<dbReference type="InterPro" id="IPR011701">
    <property type="entry name" value="MFS"/>
</dbReference>
<feature type="transmembrane region" description="Helical" evidence="7">
    <location>
        <begin position="201"/>
        <end position="219"/>
    </location>
</feature>
<dbReference type="RefSeq" id="WP_138836461.1">
    <property type="nucleotide sequence ID" value="NZ_VCNI01000002.1"/>
</dbReference>
<dbReference type="Proteomes" id="UP000751614">
    <property type="component" value="Unassembled WGS sequence"/>
</dbReference>
<evidence type="ECO:0000313" key="9">
    <source>
        <dbReference type="EMBL" id="TMU54882.1"/>
    </source>
</evidence>
<keyword evidence="10" id="KW-1185">Reference proteome</keyword>
<accession>A0ABY2WJ61</accession>
<dbReference type="InterPro" id="IPR051788">
    <property type="entry name" value="MFS_Transporter"/>
</dbReference>
<dbReference type="SUPFAM" id="SSF103473">
    <property type="entry name" value="MFS general substrate transporter"/>
    <property type="match status" value="1"/>
</dbReference>
<feature type="transmembrane region" description="Helical" evidence="7">
    <location>
        <begin position="75"/>
        <end position="93"/>
    </location>
</feature>
<evidence type="ECO:0000256" key="3">
    <source>
        <dbReference type="ARBA" id="ARBA00022448"/>
    </source>
</evidence>
<dbReference type="EMBL" id="VCNI01000002">
    <property type="protein sequence ID" value="TMU54882.1"/>
    <property type="molecule type" value="Genomic_DNA"/>
</dbReference>
<feature type="transmembrane region" description="Helical" evidence="7">
    <location>
        <begin position="161"/>
        <end position="180"/>
    </location>
</feature>
<reference evidence="9 10" key="1">
    <citation type="submission" date="2019-05" db="EMBL/GenBank/DDBJ databases">
        <title>Flagellimonas sp. AsT0115, sp. nov., isolated from a marine red algae, Asparagopsis taxiformis.</title>
        <authorList>
            <person name="Kim J."/>
            <person name="Jeong S.E."/>
            <person name="Jeon C.O."/>
        </authorList>
    </citation>
    <scope>NUCLEOTIDE SEQUENCE [LARGE SCALE GENOMIC DNA]</scope>
    <source>
        <strain evidence="9 10">AsT0115</strain>
    </source>
</reference>
<dbReference type="PANTHER" id="PTHR23514:SF3">
    <property type="entry name" value="BYPASS OF STOP CODON PROTEIN 6"/>
    <property type="match status" value="1"/>
</dbReference>
<feature type="transmembrane region" description="Helical" evidence="7">
    <location>
        <begin position="51"/>
        <end position="68"/>
    </location>
</feature>
<feature type="transmembrane region" description="Helical" evidence="7">
    <location>
        <begin position="263"/>
        <end position="283"/>
    </location>
</feature>
<feature type="transmembrane region" description="Helical" evidence="7">
    <location>
        <begin position="138"/>
        <end position="155"/>
    </location>
</feature>
<proteinExistence type="inferred from homology"/>
<dbReference type="PANTHER" id="PTHR23514">
    <property type="entry name" value="BYPASS OF STOP CODON PROTEIN 6"/>
    <property type="match status" value="1"/>
</dbReference>
<evidence type="ECO:0000256" key="6">
    <source>
        <dbReference type="ARBA" id="ARBA00023136"/>
    </source>
</evidence>
<dbReference type="InterPro" id="IPR036259">
    <property type="entry name" value="MFS_trans_sf"/>
</dbReference>
<evidence type="ECO:0000256" key="5">
    <source>
        <dbReference type="ARBA" id="ARBA00022989"/>
    </source>
</evidence>
<feature type="transmembrane region" description="Helical" evidence="7">
    <location>
        <begin position="376"/>
        <end position="393"/>
    </location>
</feature>
<keyword evidence="4 7" id="KW-0812">Transmembrane</keyword>
<organism evidence="9 10">
    <name type="scientific">Flagellimonas algicola</name>
    <dbReference type="NCBI Taxonomy" id="2583815"/>
    <lineage>
        <taxon>Bacteria</taxon>
        <taxon>Pseudomonadati</taxon>
        <taxon>Bacteroidota</taxon>
        <taxon>Flavobacteriia</taxon>
        <taxon>Flavobacteriales</taxon>
        <taxon>Flavobacteriaceae</taxon>
        <taxon>Flagellimonas</taxon>
    </lineage>
</organism>
<keyword evidence="6 7" id="KW-0472">Membrane</keyword>
<feature type="transmembrane region" description="Helical" evidence="7">
    <location>
        <begin position="99"/>
        <end position="117"/>
    </location>
</feature>
<gene>
    <name evidence="9" type="ORF">FGG15_11845</name>
</gene>
<evidence type="ECO:0000313" key="10">
    <source>
        <dbReference type="Proteomes" id="UP000751614"/>
    </source>
</evidence>
<keyword evidence="5 7" id="KW-1133">Transmembrane helix</keyword>
<evidence type="ECO:0000259" key="8">
    <source>
        <dbReference type="PROSITE" id="PS50850"/>
    </source>
</evidence>
<dbReference type="Gene3D" id="1.20.1250.20">
    <property type="entry name" value="MFS general substrate transporter like domains"/>
    <property type="match status" value="1"/>
</dbReference>
<comment type="similarity">
    <text evidence="2">Belongs to the major facilitator superfamily.</text>
</comment>
<dbReference type="Pfam" id="PF07690">
    <property type="entry name" value="MFS_1"/>
    <property type="match status" value="1"/>
</dbReference>
<dbReference type="InterPro" id="IPR020846">
    <property type="entry name" value="MFS_dom"/>
</dbReference>
<sequence length="406" mass="43929">MENINKNRLFLASCVSLIVTAMTFALRAGIMGELNVEFGFNDTQLGWMNSMAFYGFPVSMIIGGLIYPKIGPKPILWVAFICHLLGLILTITSKSFVPLLVSTFFIGLANGAVEAACNPLIADMYTTNRTTMLNKFHVWFPGGIVIGALLGELMGNMGLSWQIQIAIMIVPTLIYGYLILGQKFPKAENIEANISKNVKSMFTPLFIFMLICMGLTATTELGTGQFIERLLGQAGAPPLIILAIVTGLMAVGRYFAGPIVHKFNPIGVLFGSAIIASIALFMLSSATGAMVYVAAILFSVGVMYFWPTMIGFVSEYNHKTGALGMSIIGGFGMLITGISLPKIGQMLDQQRTQALDSGVSAEAADLVAGQATLGNIMWLPVILIGLFGILFLMRKKLEELRLKQEH</sequence>
<evidence type="ECO:0000256" key="1">
    <source>
        <dbReference type="ARBA" id="ARBA00004127"/>
    </source>
</evidence>
<protein>
    <submittedName>
        <fullName evidence="9">MFS transporter</fullName>
    </submittedName>
</protein>
<comment type="subcellular location">
    <subcellularLocation>
        <location evidence="1">Endomembrane system</location>
        <topology evidence="1">Multi-pass membrane protein</topology>
    </subcellularLocation>
</comment>
<keyword evidence="3" id="KW-0813">Transport</keyword>
<feature type="transmembrane region" description="Helical" evidence="7">
    <location>
        <begin position="239"/>
        <end position="256"/>
    </location>
</feature>
<comment type="caution">
    <text evidence="9">The sequence shown here is derived from an EMBL/GenBank/DDBJ whole genome shotgun (WGS) entry which is preliminary data.</text>
</comment>
<feature type="transmembrane region" description="Helical" evidence="7">
    <location>
        <begin position="289"/>
        <end position="313"/>
    </location>
</feature>
<evidence type="ECO:0000256" key="2">
    <source>
        <dbReference type="ARBA" id="ARBA00008335"/>
    </source>
</evidence>
<dbReference type="PROSITE" id="PS50850">
    <property type="entry name" value="MFS"/>
    <property type="match status" value="1"/>
</dbReference>